<gene>
    <name evidence="2" type="ORF">PCOR1329_LOCUS78512</name>
</gene>
<proteinExistence type="predicted"/>
<name>A0ABN9XNX8_9DINO</name>
<sequence length="203" mass="21690">MTQLPKSAPSPARPPGATPEGRVATFAGSVGKGCSVTGTVAVHQDDSDEEDVDAGNPAGPREELYPPPPVPAPGAPEGAPLLPGPSEEFHTGSSGPREAFTVEHPVQAVQLETYDNDWLVENLTPKLREHILQHFQDDCVTEPTFVPSIGKFVAARFLQSSGSYVSVFMRPQTAIGSDPSATMPVHYNVAKTEILCFIRQCEE</sequence>
<feature type="region of interest" description="Disordered" evidence="1">
    <location>
        <begin position="1"/>
        <end position="98"/>
    </location>
</feature>
<feature type="compositionally biased region" description="Pro residues" evidence="1">
    <location>
        <begin position="65"/>
        <end position="74"/>
    </location>
</feature>
<organism evidence="2 3">
    <name type="scientific">Prorocentrum cordatum</name>
    <dbReference type="NCBI Taxonomy" id="2364126"/>
    <lineage>
        <taxon>Eukaryota</taxon>
        <taxon>Sar</taxon>
        <taxon>Alveolata</taxon>
        <taxon>Dinophyceae</taxon>
        <taxon>Prorocentrales</taxon>
        <taxon>Prorocentraceae</taxon>
        <taxon>Prorocentrum</taxon>
    </lineage>
</organism>
<accession>A0ABN9XNX8</accession>
<feature type="non-terminal residue" evidence="2">
    <location>
        <position position="203"/>
    </location>
</feature>
<reference evidence="2" key="1">
    <citation type="submission" date="2023-10" db="EMBL/GenBank/DDBJ databases">
        <authorList>
            <person name="Chen Y."/>
            <person name="Shah S."/>
            <person name="Dougan E. K."/>
            <person name="Thang M."/>
            <person name="Chan C."/>
        </authorList>
    </citation>
    <scope>NUCLEOTIDE SEQUENCE [LARGE SCALE GENOMIC DNA]</scope>
</reference>
<feature type="compositionally biased region" description="Low complexity" evidence="1">
    <location>
        <begin position="75"/>
        <end position="85"/>
    </location>
</feature>
<protein>
    <submittedName>
        <fullName evidence="2">Uncharacterized protein</fullName>
    </submittedName>
</protein>
<dbReference type="Proteomes" id="UP001189429">
    <property type="component" value="Unassembled WGS sequence"/>
</dbReference>
<evidence type="ECO:0000313" key="3">
    <source>
        <dbReference type="Proteomes" id="UP001189429"/>
    </source>
</evidence>
<evidence type="ECO:0000313" key="2">
    <source>
        <dbReference type="EMBL" id="CAK0901609.1"/>
    </source>
</evidence>
<dbReference type="EMBL" id="CAUYUJ010020952">
    <property type="protein sequence ID" value="CAK0901609.1"/>
    <property type="molecule type" value="Genomic_DNA"/>
</dbReference>
<keyword evidence="3" id="KW-1185">Reference proteome</keyword>
<evidence type="ECO:0000256" key="1">
    <source>
        <dbReference type="SAM" id="MobiDB-lite"/>
    </source>
</evidence>
<comment type="caution">
    <text evidence="2">The sequence shown here is derived from an EMBL/GenBank/DDBJ whole genome shotgun (WGS) entry which is preliminary data.</text>
</comment>